<dbReference type="GeneID" id="19137079"/>
<evidence type="ECO:0000256" key="1">
    <source>
        <dbReference type="SAM" id="MobiDB-lite"/>
    </source>
</evidence>
<dbReference type="RefSeq" id="XP_007700811.1">
    <property type="nucleotide sequence ID" value="XM_007702621.1"/>
</dbReference>
<keyword evidence="3" id="KW-1185">Reference proteome</keyword>
<gene>
    <name evidence="2" type="ORF">COCSADRAFT_331811</name>
</gene>
<name>M2S8Y3_COCSN</name>
<reference evidence="2 3" key="1">
    <citation type="journal article" date="2012" name="PLoS Pathog.">
        <title>Diverse lifestyles and strategies of plant pathogenesis encoded in the genomes of eighteen Dothideomycetes fungi.</title>
        <authorList>
            <person name="Ohm R.A."/>
            <person name="Feau N."/>
            <person name="Henrissat B."/>
            <person name="Schoch C.L."/>
            <person name="Horwitz B.A."/>
            <person name="Barry K.W."/>
            <person name="Condon B.J."/>
            <person name="Copeland A.C."/>
            <person name="Dhillon B."/>
            <person name="Glaser F."/>
            <person name="Hesse C.N."/>
            <person name="Kosti I."/>
            <person name="LaButti K."/>
            <person name="Lindquist E.A."/>
            <person name="Lucas S."/>
            <person name="Salamov A.A."/>
            <person name="Bradshaw R.E."/>
            <person name="Ciuffetti L."/>
            <person name="Hamelin R.C."/>
            <person name="Kema G.H.J."/>
            <person name="Lawrence C."/>
            <person name="Scott J.A."/>
            <person name="Spatafora J.W."/>
            <person name="Turgeon B.G."/>
            <person name="de Wit P.J.G.M."/>
            <person name="Zhong S."/>
            <person name="Goodwin S.B."/>
            <person name="Grigoriev I.V."/>
        </authorList>
    </citation>
    <scope>NUCLEOTIDE SEQUENCE [LARGE SCALE GENOMIC DNA]</scope>
    <source>
        <strain evidence="3">ND90Pr / ATCC 201652</strain>
    </source>
</reference>
<dbReference type="Proteomes" id="UP000016934">
    <property type="component" value="Unassembled WGS sequence"/>
</dbReference>
<dbReference type="HOGENOM" id="CLU_2209814_0_0_1"/>
<accession>M2S8Y3</accession>
<evidence type="ECO:0000313" key="3">
    <source>
        <dbReference type="Proteomes" id="UP000016934"/>
    </source>
</evidence>
<reference evidence="3" key="2">
    <citation type="journal article" date="2013" name="PLoS Genet.">
        <title>Comparative genome structure, secondary metabolite, and effector coding capacity across Cochliobolus pathogens.</title>
        <authorList>
            <person name="Condon B.J."/>
            <person name="Leng Y."/>
            <person name="Wu D."/>
            <person name="Bushley K.E."/>
            <person name="Ohm R.A."/>
            <person name="Otillar R."/>
            <person name="Martin J."/>
            <person name="Schackwitz W."/>
            <person name="Grimwood J."/>
            <person name="MohdZainudin N."/>
            <person name="Xue C."/>
            <person name="Wang R."/>
            <person name="Manning V.A."/>
            <person name="Dhillon B."/>
            <person name="Tu Z.J."/>
            <person name="Steffenson B.J."/>
            <person name="Salamov A."/>
            <person name="Sun H."/>
            <person name="Lowry S."/>
            <person name="LaButti K."/>
            <person name="Han J."/>
            <person name="Copeland A."/>
            <person name="Lindquist E."/>
            <person name="Barry K."/>
            <person name="Schmutz J."/>
            <person name="Baker S.E."/>
            <person name="Ciuffetti L.M."/>
            <person name="Grigoriev I.V."/>
            <person name="Zhong S."/>
            <person name="Turgeon B.G."/>
        </authorList>
    </citation>
    <scope>NUCLEOTIDE SEQUENCE [LARGE SCALE GENOMIC DNA]</scope>
    <source>
        <strain evidence="3">ND90Pr / ATCC 201652</strain>
    </source>
</reference>
<dbReference type="EMBL" id="KB445644">
    <property type="protein sequence ID" value="EMD63803.1"/>
    <property type="molecule type" value="Genomic_DNA"/>
</dbReference>
<feature type="region of interest" description="Disordered" evidence="1">
    <location>
        <begin position="83"/>
        <end position="107"/>
    </location>
</feature>
<protein>
    <submittedName>
        <fullName evidence="2">Uncharacterized protein</fullName>
    </submittedName>
</protein>
<organism evidence="2 3">
    <name type="scientific">Cochliobolus sativus (strain ND90Pr / ATCC 201652)</name>
    <name type="common">Common root rot and spot blotch fungus</name>
    <name type="synonym">Bipolaris sorokiniana</name>
    <dbReference type="NCBI Taxonomy" id="665912"/>
    <lineage>
        <taxon>Eukaryota</taxon>
        <taxon>Fungi</taxon>
        <taxon>Dikarya</taxon>
        <taxon>Ascomycota</taxon>
        <taxon>Pezizomycotina</taxon>
        <taxon>Dothideomycetes</taxon>
        <taxon>Pleosporomycetidae</taxon>
        <taxon>Pleosporales</taxon>
        <taxon>Pleosporineae</taxon>
        <taxon>Pleosporaceae</taxon>
        <taxon>Bipolaris</taxon>
    </lineage>
</organism>
<proteinExistence type="predicted"/>
<evidence type="ECO:0000313" key="2">
    <source>
        <dbReference type="EMBL" id="EMD63803.1"/>
    </source>
</evidence>
<dbReference type="AlphaFoldDB" id="M2S8Y3"/>
<dbReference type="KEGG" id="bsc:COCSADRAFT_331811"/>
<sequence>MIIQILPLASLPRDVAAHMQDRKKQTTEAYIPDQLLHSNPVVQRHQQLQVFLPYISPPYYTNPVSYPPLPYVSALHSATTRSTHLSRSHIEHRKSAPSPCLPTLGKG</sequence>